<name>A0ABN8MN43_9CNID</name>
<dbReference type="EMBL" id="CALNXI010000577">
    <property type="protein sequence ID" value="CAH3029522.1"/>
    <property type="molecule type" value="Genomic_DNA"/>
</dbReference>
<feature type="compositionally biased region" description="Acidic residues" evidence="1">
    <location>
        <begin position="26"/>
        <end position="64"/>
    </location>
</feature>
<sequence length="149" mass="17228">MSVKYSLVIGWGAGTGRARRRRLDSVDDEDDEDEDEDEDEDDDDDDDDDDHDDDDDDDDDDEKDEAPHDIRFTVAVVFTVRTSSGLAAALRRIYHLQWCFEVVHVGIVGYFSYTAIETCIVEIRISKARIFYTSDLKWPKTVQVTERRK</sequence>
<evidence type="ECO:0000256" key="1">
    <source>
        <dbReference type="SAM" id="MobiDB-lite"/>
    </source>
</evidence>
<gene>
    <name evidence="2" type="ORF">PEVE_00036291</name>
</gene>
<keyword evidence="3" id="KW-1185">Reference proteome</keyword>
<proteinExistence type="predicted"/>
<dbReference type="Proteomes" id="UP001159427">
    <property type="component" value="Unassembled WGS sequence"/>
</dbReference>
<feature type="region of interest" description="Disordered" evidence="1">
    <location>
        <begin position="15"/>
        <end position="67"/>
    </location>
</feature>
<evidence type="ECO:0000313" key="2">
    <source>
        <dbReference type="EMBL" id="CAH3029522.1"/>
    </source>
</evidence>
<protein>
    <submittedName>
        <fullName evidence="2">Uncharacterized protein</fullName>
    </submittedName>
</protein>
<evidence type="ECO:0000313" key="3">
    <source>
        <dbReference type="Proteomes" id="UP001159427"/>
    </source>
</evidence>
<organism evidence="2 3">
    <name type="scientific">Porites evermanni</name>
    <dbReference type="NCBI Taxonomy" id="104178"/>
    <lineage>
        <taxon>Eukaryota</taxon>
        <taxon>Metazoa</taxon>
        <taxon>Cnidaria</taxon>
        <taxon>Anthozoa</taxon>
        <taxon>Hexacorallia</taxon>
        <taxon>Scleractinia</taxon>
        <taxon>Fungiina</taxon>
        <taxon>Poritidae</taxon>
        <taxon>Porites</taxon>
    </lineage>
</organism>
<comment type="caution">
    <text evidence="2">The sequence shown here is derived from an EMBL/GenBank/DDBJ whole genome shotgun (WGS) entry which is preliminary data.</text>
</comment>
<accession>A0ABN8MN43</accession>
<reference evidence="2 3" key="1">
    <citation type="submission" date="2022-05" db="EMBL/GenBank/DDBJ databases">
        <authorList>
            <consortium name="Genoscope - CEA"/>
            <person name="William W."/>
        </authorList>
    </citation>
    <scope>NUCLEOTIDE SEQUENCE [LARGE SCALE GENOMIC DNA]</scope>
</reference>